<dbReference type="PANTHER" id="PTHR45918">
    <property type="entry name" value="ALPHA-1,3/1,6-MANNOSYLTRANSFERASE ALG2"/>
    <property type="match status" value="1"/>
</dbReference>
<dbReference type="EC" id="2.4.1.257" evidence="12"/>
<gene>
    <name evidence="15" type="ORF">Moror_12356</name>
</gene>
<dbReference type="GO" id="GO:0004378">
    <property type="term" value="F:GDP-Man:Man(1)GlcNAc(2)-PP-Dol alpha-1,3-mannosyltransferase activity"/>
    <property type="evidence" value="ECO:0007669"/>
    <property type="project" value="UniProtKB-UniRule"/>
</dbReference>
<dbReference type="EMBL" id="AWSO01000059">
    <property type="protein sequence ID" value="ESK95858.1"/>
    <property type="molecule type" value="Genomic_DNA"/>
</dbReference>
<evidence type="ECO:0000313" key="16">
    <source>
        <dbReference type="Proteomes" id="UP000017559"/>
    </source>
</evidence>
<name>V2X9J6_MONRO</name>
<dbReference type="SUPFAM" id="SSF53756">
    <property type="entry name" value="UDP-Glycosyltransferase/glycogen phosphorylase"/>
    <property type="match status" value="1"/>
</dbReference>
<accession>V2X9J6</accession>
<dbReference type="STRING" id="1381753.V2X9J6"/>
<keyword evidence="16" id="KW-1185">Reference proteome</keyword>
<dbReference type="Pfam" id="PF00534">
    <property type="entry name" value="Glycos_transf_1"/>
    <property type="match status" value="1"/>
</dbReference>
<keyword evidence="6 12" id="KW-0812">Transmembrane</keyword>
<dbReference type="KEGG" id="mrr:Moror_12356"/>
<evidence type="ECO:0000256" key="10">
    <source>
        <dbReference type="ARBA" id="ARBA00045103"/>
    </source>
</evidence>
<evidence type="ECO:0000256" key="12">
    <source>
        <dbReference type="RuleBase" id="RU367136"/>
    </source>
</evidence>
<evidence type="ECO:0000256" key="2">
    <source>
        <dbReference type="ARBA" id="ARBA00004586"/>
    </source>
</evidence>
<dbReference type="GO" id="GO:0102704">
    <property type="term" value="F:GDP-Man:Man(2)GlcNAc(2)-PP-Dol alpha-1,6-mannosyltransferase activity"/>
    <property type="evidence" value="ECO:0007669"/>
    <property type="project" value="UniProtKB-UniRule"/>
</dbReference>
<comment type="pathway">
    <text evidence="3 12">Protein modification; protein glycosylation.</text>
</comment>
<comment type="caution">
    <text evidence="15">The sequence shown here is derived from an EMBL/GenBank/DDBJ whole genome shotgun (WGS) entry which is preliminary data.</text>
</comment>
<keyword evidence="8 12" id="KW-1133">Transmembrane helix</keyword>
<evidence type="ECO:0000313" key="15">
    <source>
        <dbReference type="EMBL" id="ESK95858.1"/>
    </source>
</evidence>
<dbReference type="Gene3D" id="3.40.50.2000">
    <property type="entry name" value="Glycogen Phosphorylase B"/>
    <property type="match status" value="2"/>
</dbReference>
<comment type="function">
    <text evidence="1 12">Mannosylates Man(2)GlcNAc(2)-dolichol diphosphate and Man(1)GlcNAc(2)-dolichol diphosphate to form Man(3)GlcNAc(2)-dolichol diphosphate.</text>
</comment>
<feature type="transmembrane region" description="Helical" evidence="12">
    <location>
        <begin position="460"/>
        <end position="480"/>
    </location>
</feature>
<keyword evidence="5 12" id="KW-0808">Transferase</keyword>
<keyword evidence="9 12" id="KW-0472">Membrane</keyword>
<dbReference type="Proteomes" id="UP000017559">
    <property type="component" value="Unassembled WGS sequence"/>
</dbReference>
<keyword evidence="7 12" id="KW-0256">Endoplasmic reticulum</keyword>
<comment type="catalytic activity">
    <reaction evidence="10 12">
        <text>a beta-D-Man-(1-&gt;4)-beta-D-GlcNAc-(1-&gt;4)-alpha-D-GlcNAc-diphospho-di-trans,poly-cis-dolichol + GDP-alpha-D-mannose = an alpha-D-Man-(1-&gt;3)-beta-D-Man-(1-&gt;4)-beta-D-GlcNAc-(1-&gt;4)-alpha-D-GlcNAc-diphospho-di-trans,poly-cis-dolichol + GDP + H(+)</text>
        <dbReference type="Rhea" id="RHEA:29515"/>
        <dbReference type="Rhea" id="RHEA-COMP:19511"/>
        <dbReference type="Rhea" id="RHEA-COMP:19513"/>
        <dbReference type="ChEBI" id="CHEBI:15378"/>
        <dbReference type="ChEBI" id="CHEBI:57527"/>
        <dbReference type="ChEBI" id="CHEBI:58189"/>
        <dbReference type="ChEBI" id="CHEBI:58472"/>
        <dbReference type="ChEBI" id="CHEBI:132510"/>
        <dbReference type="EC" id="2.4.1.132"/>
    </reaction>
    <physiologicalReaction direction="left-to-right" evidence="10 12">
        <dbReference type="Rhea" id="RHEA:29516"/>
    </physiologicalReaction>
</comment>
<dbReference type="HOGENOM" id="CLU_030619_1_0_1"/>
<keyword evidence="4 12" id="KW-0328">Glycosyltransferase</keyword>
<dbReference type="OrthoDB" id="448893at2759"/>
<evidence type="ECO:0000256" key="3">
    <source>
        <dbReference type="ARBA" id="ARBA00004922"/>
    </source>
</evidence>
<evidence type="ECO:0000256" key="8">
    <source>
        <dbReference type="ARBA" id="ARBA00022989"/>
    </source>
</evidence>
<protein>
    <recommendedName>
        <fullName evidence="12">Alpha-1,3/1,6-mannosyltransferase ALG2</fullName>
        <ecNumber evidence="12">2.4.1.132</ecNumber>
        <ecNumber evidence="12">2.4.1.257</ecNumber>
    </recommendedName>
    <alternativeName>
        <fullName evidence="12">GDP-Man:Man(1)GlcNAc(2)-PP-Dol alpha-1,3-mannosyltransferase</fullName>
    </alternativeName>
</protein>
<evidence type="ECO:0000256" key="4">
    <source>
        <dbReference type="ARBA" id="ARBA00022676"/>
    </source>
</evidence>
<reference evidence="15 16" key="1">
    <citation type="journal article" date="2014" name="BMC Genomics">
        <title>Genome and secretome analysis of the hemibiotrophic fungal pathogen, Moniliophthora roreri, which causes frosty pod rot disease of cacao: mechanisms of the biotrophic and necrotrophic phases.</title>
        <authorList>
            <person name="Meinhardt L.W."/>
            <person name="Costa G.G.L."/>
            <person name="Thomazella D.P.T."/>
            <person name="Teixeira P.J.P.L."/>
            <person name="Carazzolle M.F."/>
            <person name="Schuster S.C."/>
            <person name="Carlson J.E."/>
            <person name="Guiltinan M.J."/>
            <person name="Mieczkowski P."/>
            <person name="Farmer A."/>
            <person name="Ramaraj T."/>
            <person name="Crozier J."/>
            <person name="Davis R.E."/>
            <person name="Shao J."/>
            <person name="Melnick R.L."/>
            <person name="Pereira G.A.G."/>
            <person name="Bailey B.A."/>
        </authorList>
    </citation>
    <scope>NUCLEOTIDE SEQUENCE [LARGE SCALE GENOMIC DNA]</scope>
    <source>
        <strain evidence="15 16">MCA 2997</strain>
    </source>
</reference>
<dbReference type="InterPro" id="IPR028098">
    <property type="entry name" value="Glyco_trans_4-like_N"/>
</dbReference>
<evidence type="ECO:0000256" key="1">
    <source>
        <dbReference type="ARBA" id="ARBA00003142"/>
    </source>
</evidence>
<comment type="catalytic activity">
    <reaction evidence="11 12">
        <text>an alpha-D-Man-(1-&gt;3)-beta-D-Man-(1-&gt;4)-beta-D-GlcNAc-(1-&gt;4)-alpha-D-GlcNAc-diphospho-di-trans,poly-cis-dolichol + GDP-alpha-D-mannose = an alpha-D-Man-(1-&gt;3)-[alpha-D-Man-(1-&gt;6)]-beta-D-Man-(1-&gt;4)-beta-D-GlcNAc-(1-&gt;4)-alpha-D-GlcNAc-diphospho-di-trans,poly-cis-dolichol + GDP + H(+)</text>
        <dbReference type="Rhea" id="RHEA:29519"/>
        <dbReference type="Rhea" id="RHEA-COMP:19513"/>
        <dbReference type="Rhea" id="RHEA-COMP:19515"/>
        <dbReference type="ChEBI" id="CHEBI:15378"/>
        <dbReference type="ChEBI" id="CHEBI:57527"/>
        <dbReference type="ChEBI" id="CHEBI:58189"/>
        <dbReference type="ChEBI" id="CHEBI:132510"/>
        <dbReference type="ChEBI" id="CHEBI:132511"/>
        <dbReference type="EC" id="2.4.1.257"/>
    </reaction>
    <physiologicalReaction direction="left-to-right" evidence="11 12">
        <dbReference type="Rhea" id="RHEA:29520"/>
    </physiologicalReaction>
</comment>
<proteinExistence type="inferred from homology"/>
<organism evidence="15 16">
    <name type="scientific">Moniliophthora roreri (strain MCA 2997)</name>
    <name type="common">Cocoa frosty pod rot fungus</name>
    <name type="synonym">Crinipellis roreri</name>
    <dbReference type="NCBI Taxonomy" id="1381753"/>
    <lineage>
        <taxon>Eukaryota</taxon>
        <taxon>Fungi</taxon>
        <taxon>Dikarya</taxon>
        <taxon>Basidiomycota</taxon>
        <taxon>Agaricomycotina</taxon>
        <taxon>Agaricomycetes</taxon>
        <taxon>Agaricomycetidae</taxon>
        <taxon>Agaricales</taxon>
        <taxon>Marasmiineae</taxon>
        <taxon>Marasmiaceae</taxon>
        <taxon>Moniliophthora</taxon>
    </lineage>
</organism>
<dbReference type="CDD" id="cd03805">
    <property type="entry name" value="GT4_ALG2-like"/>
    <property type="match status" value="1"/>
</dbReference>
<dbReference type="GO" id="GO:0005789">
    <property type="term" value="C:endoplasmic reticulum membrane"/>
    <property type="evidence" value="ECO:0007669"/>
    <property type="project" value="UniProtKB-SubCell"/>
</dbReference>
<feature type="domain" description="Glycosyl transferase family 1" evidence="13">
    <location>
        <begin position="324"/>
        <end position="426"/>
    </location>
</feature>
<dbReference type="PANTHER" id="PTHR45918:SF1">
    <property type="entry name" value="ALPHA-1,3_1,6-MANNOSYLTRANSFERASE ALG2"/>
    <property type="match status" value="1"/>
</dbReference>
<evidence type="ECO:0000256" key="9">
    <source>
        <dbReference type="ARBA" id="ARBA00023136"/>
    </source>
</evidence>
<evidence type="ECO:0000256" key="7">
    <source>
        <dbReference type="ARBA" id="ARBA00022824"/>
    </source>
</evidence>
<feature type="domain" description="Glycosyltransferase subfamily 4-like N-terminal" evidence="14">
    <location>
        <begin position="12"/>
        <end position="210"/>
    </location>
</feature>
<dbReference type="InterPro" id="IPR027054">
    <property type="entry name" value="ALG2"/>
</dbReference>
<dbReference type="Pfam" id="PF13439">
    <property type="entry name" value="Glyco_transf_4"/>
    <property type="match status" value="1"/>
</dbReference>
<comment type="subcellular location">
    <subcellularLocation>
        <location evidence="2 12">Endoplasmic reticulum membrane</location>
    </subcellularLocation>
</comment>
<evidence type="ECO:0000259" key="13">
    <source>
        <dbReference type="Pfam" id="PF00534"/>
    </source>
</evidence>
<dbReference type="EC" id="2.4.1.132" evidence="12"/>
<dbReference type="InterPro" id="IPR001296">
    <property type="entry name" value="Glyco_trans_1"/>
</dbReference>
<dbReference type="UniPathway" id="UPA00378"/>
<dbReference type="AlphaFoldDB" id="V2X9J6"/>
<evidence type="ECO:0000256" key="11">
    <source>
        <dbReference type="ARBA" id="ARBA00045104"/>
    </source>
</evidence>
<sequence length="481" mass="53663">MRIAFLHPDLGIGGAERLVVDAALGLQNLGHEVHIYTSHHDPSHCFEETRDGTLKVHAIHSPIPRAIQGRFHILLAHLRQLHLTTHILSRSEAPYDVYFVDQLSTCVPFLRILGKARVVFYCHFPDKLLANGELVEEKGGRDGEVRFRMKKKGSLLKRAYRYPMDWLEEITTRHADRILANSKFTSRVFKTYFPSIMQEPTVVYPGINIQAYTPEINPSDSDIVAIASNRPTLLSLNRFERKKNAELAVNTFAKLCSRIKEHSQSMRLVLAGGYDPRLEDNVQTLKHLIDAVKYTHRLSYSVLTPSSSSVTPPPSTASTADADIIFLLNFTTAQRTALLRSSSTLCLLYTPANEHFGIGPVEGMICGVPVLACDSGGPVESLIESPASERTGWLRPPDPLLWTNAVEEIVSMSDAERKALGERGRRRAREVFGMEAMARAIERELEVAVSMGKIEDGEMLRVIVAISIGLIIAFFISPLVF</sequence>
<evidence type="ECO:0000256" key="5">
    <source>
        <dbReference type="ARBA" id="ARBA00022679"/>
    </source>
</evidence>
<evidence type="ECO:0000259" key="14">
    <source>
        <dbReference type="Pfam" id="PF13439"/>
    </source>
</evidence>
<evidence type="ECO:0000256" key="6">
    <source>
        <dbReference type="ARBA" id="ARBA00022692"/>
    </source>
</evidence>
<comment type="similarity">
    <text evidence="12">Belongs to the glycosyltransferase group 1 family.</text>
</comment>